<gene>
    <name evidence="2" type="ORF">C464_16152</name>
</gene>
<feature type="transmembrane region" description="Helical" evidence="1">
    <location>
        <begin position="46"/>
        <end position="64"/>
    </location>
</feature>
<reference evidence="2 3" key="1">
    <citation type="journal article" date="2014" name="PLoS Genet.">
        <title>Phylogenetically driven sequencing of extremely halophilic archaea reveals strategies for static and dynamic osmo-response.</title>
        <authorList>
            <person name="Becker E.A."/>
            <person name="Seitzer P.M."/>
            <person name="Tritt A."/>
            <person name="Larsen D."/>
            <person name="Krusor M."/>
            <person name="Yao A.I."/>
            <person name="Wu D."/>
            <person name="Madern D."/>
            <person name="Eisen J.A."/>
            <person name="Darling A.E."/>
            <person name="Facciotti M.T."/>
        </authorList>
    </citation>
    <scope>NUCLEOTIDE SEQUENCE [LARGE SCALE GENOMIC DNA]</scope>
    <source>
        <strain evidence="2 3">DSM 10284</strain>
    </source>
</reference>
<dbReference type="EMBL" id="AOJL01000061">
    <property type="protein sequence ID" value="ELZ43698.1"/>
    <property type="molecule type" value="Genomic_DNA"/>
</dbReference>
<keyword evidence="1" id="KW-1133">Transmembrane helix</keyword>
<accession>M0E9G2</accession>
<keyword evidence="3" id="KW-1185">Reference proteome</keyword>
<name>M0E9G2_9EURY</name>
<dbReference type="AlphaFoldDB" id="M0E9G2"/>
<evidence type="ECO:0000313" key="3">
    <source>
        <dbReference type="Proteomes" id="UP000011509"/>
    </source>
</evidence>
<dbReference type="RefSeq" id="WP_006114758.1">
    <property type="nucleotide sequence ID" value="NZ_AOJL01000061.1"/>
</dbReference>
<protein>
    <submittedName>
        <fullName evidence="2">Uncharacterized protein</fullName>
    </submittedName>
</protein>
<evidence type="ECO:0000313" key="2">
    <source>
        <dbReference type="EMBL" id="ELZ43698.1"/>
    </source>
</evidence>
<sequence>MPSEKTESTGVLEITERGKTAAFHGFLWLTVVSALSVLLDDSPAEAIAYGVFCAMLYGTIVYIWQPY</sequence>
<keyword evidence="1" id="KW-0812">Transmembrane</keyword>
<proteinExistence type="predicted"/>
<comment type="caution">
    <text evidence="2">The sequence shown here is derived from an EMBL/GenBank/DDBJ whole genome shotgun (WGS) entry which is preliminary data.</text>
</comment>
<evidence type="ECO:0000256" key="1">
    <source>
        <dbReference type="SAM" id="Phobius"/>
    </source>
</evidence>
<dbReference type="Proteomes" id="UP000011509">
    <property type="component" value="Unassembled WGS sequence"/>
</dbReference>
<feature type="transmembrane region" description="Helical" evidence="1">
    <location>
        <begin position="20"/>
        <end position="39"/>
    </location>
</feature>
<keyword evidence="1" id="KW-0472">Membrane</keyword>
<organism evidence="2 3">
    <name type="scientific">Halorubrum coriense DSM 10284</name>
    <dbReference type="NCBI Taxonomy" id="1227466"/>
    <lineage>
        <taxon>Archaea</taxon>
        <taxon>Methanobacteriati</taxon>
        <taxon>Methanobacteriota</taxon>
        <taxon>Stenosarchaea group</taxon>
        <taxon>Halobacteria</taxon>
        <taxon>Halobacteriales</taxon>
        <taxon>Haloferacaceae</taxon>
        <taxon>Halorubrum</taxon>
    </lineage>
</organism>